<reference evidence="1" key="1">
    <citation type="submission" date="2015-11" db="EMBL/GenBank/DDBJ databases">
        <title>De novo transcriptome assembly of four potential Pierce s Disease insect vectors from Arizona vineyards.</title>
        <authorList>
            <person name="Tassone E.E."/>
        </authorList>
    </citation>
    <scope>NUCLEOTIDE SEQUENCE</scope>
</reference>
<dbReference type="AlphaFoldDB" id="A0A1B6H4P2"/>
<dbReference type="Gene3D" id="1.20.1280.50">
    <property type="match status" value="1"/>
</dbReference>
<organism evidence="1">
    <name type="scientific">Cuerna arida</name>
    <dbReference type="NCBI Taxonomy" id="1464854"/>
    <lineage>
        <taxon>Eukaryota</taxon>
        <taxon>Metazoa</taxon>
        <taxon>Ecdysozoa</taxon>
        <taxon>Arthropoda</taxon>
        <taxon>Hexapoda</taxon>
        <taxon>Insecta</taxon>
        <taxon>Pterygota</taxon>
        <taxon>Neoptera</taxon>
        <taxon>Paraneoptera</taxon>
        <taxon>Hemiptera</taxon>
        <taxon>Auchenorrhyncha</taxon>
        <taxon>Membracoidea</taxon>
        <taxon>Cicadellidae</taxon>
        <taxon>Cicadellinae</taxon>
        <taxon>Proconiini</taxon>
        <taxon>Cuerna</taxon>
    </lineage>
</organism>
<protein>
    <recommendedName>
        <fullName evidence="2">F-box domain-containing protein</fullName>
    </recommendedName>
</protein>
<name>A0A1B6H4P2_9HEMI</name>
<evidence type="ECO:0008006" key="2">
    <source>
        <dbReference type="Google" id="ProtNLM"/>
    </source>
</evidence>
<proteinExistence type="predicted"/>
<dbReference type="EMBL" id="GECZ01000117">
    <property type="protein sequence ID" value="JAS69652.1"/>
    <property type="molecule type" value="Transcribed_RNA"/>
</dbReference>
<dbReference type="InterPro" id="IPR036047">
    <property type="entry name" value="F-box-like_dom_sf"/>
</dbReference>
<evidence type="ECO:0000313" key="1">
    <source>
        <dbReference type="EMBL" id="JAS69652.1"/>
    </source>
</evidence>
<gene>
    <name evidence="1" type="ORF">g.34989</name>
</gene>
<accession>A0A1B6H4P2</accession>
<sequence>MDCIDLVYLPQEIIEQILESKVLSVNDVLSFGTTCTVYWQLVSSSNKLWKTKFKQMWPQLMVNEAYKQHIVTDWFKEFRERWVIGRMTMQLVGEMSAQFIKYEELSAAEFWKFNELFNTANHRLCLTFMIDELKLCVNQENRNTNLTNKYYGMKALTHLRQIEV</sequence>
<dbReference type="SUPFAM" id="SSF81383">
    <property type="entry name" value="F-box domain"/>
    <property type="match status" value="1"/>
</dbReference>